<keyword evidence="1" id="KW-0472">Membrane</keyword>
<evidence type="ECO:0000313" key="2">
    <source>
        <dbReference type="EMBL" id="MCC3143946.1"/>
    </source>
</evidence>
<evidence type="ECO:0000313" key="3">
    <source>
        <dbReference type="Proteomes" id="UP001199296"/>
    </source>
</evidence>
<gene>
    <name evidence="2" type="ORF">LJ207_01240</name>
</gene>
<keyword evidence="1" id="KW-1133">Transmembrane helix</keyword>
<dbReference type="RefSeq" id="WP_229343305.1">
    <property type="nucleotide sequence ID" value="NZ_JAJFAT010000001.1"/>
</dbReference>
<reference evidence="2 3" key="1">
    <citation type="submission" date="2021-10" db="EMBL/GenBank/DDBJ databases">
        <authorList>
            <person name="Grouzdev D.S."/>
            <person name="Pantiukh K.S."/>
            <person name="Krutkina M.S."/>
        </authorList>
    </citation>
    <scope>NUCLEOTIDE SEQUENCE [LARGE SCALE GENOMIC DNA]</scope>
    <source>
        <strain evidence="2 3">Z-7514</strain>
    </source>
</reference>
<evidence type="ECO:0000256" key="1">
    <source>
        <dbReference type="SAM" id="Phobius"/>
    </source>
</evidence>
<dbReference type="EMBL" id="JAJFAT010000001">
    <property type="protein sequence ID" value="MCC3143946.1"/>
    <property type="molecule type" value="Genomic_DNA"/>
</dbReference>
<dbReference type="Proteomes" id="UP001199296">
    <property type="component" value="Unassembled WGS sequence"/>
</dbReference>
<dbReference type="AlphaFoldDB" id="A0AAW4WSF7"/>
<protein>
    <submittedName>
        <fullName evidence="2">Uncharacterized protein</fullName>
    </submittedName>
</protein>
<accession>A0AAW4WSF7</accession>
<proteinExistence type="predicted"/>
<sequence>MRRLIFYAFIGALSAAVINYFDLNLAKGILAAILIGSTAGILMHFFLN</sequence>
<organism evidence="2 3">
    <name type="scientific">Halanaerobium polyolivorans</name>
    <dbReference type="NCBI Taxonomy" id="2886943"/>
    <lineage>
        <taxon>Bacteria</taxon>
        <taxon>Bacillati</taxon>
        <taxon>Bacillota</taxon>
        <taxon>Clostridia</taxon>
        <taxon>Halanaerobiales</taxon>
        <taxon>Halanaerobiaceae</taxon>
        <taxon>Halanaerobium</taxon>
    </lineage>
</organism>
<feature type="transmembrane region" description="Helical" evidence="1">
    <location>
        <begin position="25"/>
        <end position="47"/>
    </location>
</feature>
<name>A0AAW4WSF7_9FIRM</name>
<comment type="caution">
    <text evidence="2">The sequence shown here is derived from an EMBL/GenBank/DDBJ whole genome shotgun (WGS) entry which is preliminary data.</text>
</comment>
<keyword evidence="3" id="KW-1185">Reference proteome</keyword>
<keyword evidence="1" id="KW-0812">Transmembrane</keyword>